<feature type="binding site" evidence="5">
    <location>
        <position position="154"/>
    </location>
    <ligand>
        <name>ATP</name>
        <dbReference type="ChEBI" id="CHEBI:30616"/>
    </ligand>
</feature>
<dbReference type="Proteomes" id="UP001430306">
    <property type="component" value="Unassembled WGS sequence"/>
</dbReference>
<dbReference type="CDD" id="cd14014">
    <property type="entry name" value="STKc_PknB_like"/>
    <property type="match status" value="1"/>
</dbReference>
<dbReference type="PROSITE" id="PS00107">
    <property type="entry name" value="PROTEIN_KINASE_ATP"/>
    <property type="match status" value="1"/>
</dbReference>
<dbReference type="RefSeq" id="WP_230273850.1">
    <property type="nucleotide sequence ID" value="NZ_JAJKFW010000022.1"/>
</dbReference>
<dbReference type="InterPro" id="IPR011009">
    <property type="entry name" value="Kinase-like_dom_sf"/>
</dbReference>
<keyword evidence="3 8" id="KW-0418">Kinase</keyword>
<evidence type="ECO:0000313" key="9">
    <source>
        <dbReference type="Proteomes" id="UP001430306"/>
    </source>
</evidence>
<accession>A0ABS8NH77</accession>
<feature type="compositionally biased region" description="Polar residues" evidence="6">
    <location>
        <begin position="522"/>
        <end position="537"/>
    </location>
</feature>
<sequence length="917" mass="102458">MIARPPIKQTHLSEDTLHAFLHDELKDDTREVTQHIETCEQCQRQVEQLATSGWDDDDLGQLLRDRGPANRLAQENPTLPPSGRNDVDTDDFLTNANLKHSAGARPLSFLDEPTDGDSIGRFARYEIKEILGRGGMGIVMRALDTSLGRQCAVKVLSPELATSAAARKRFSREARSAAAVVHPHVVPIQTVDEHNGLPYLVMPVVEGQSLQQRVERGGPLSPLETVRIATQIAEGLTAAHEQGLIHRDIKPANILLENGVERVQITDFGLARAVDDASMTRSGVIAGTPQYMSPEQAHGDAMDHRSDLFSLGSVIYFMLTGRSPFRAETTMGVLNRIGNDAPRSLREINSDVPDWLESLVMRLLSKNPSHRYQQSADVAEVLKGWQAYLLDPTRSPPEPIKPIATSPTKLKGGGSFIGTRFPWILAAGMFGFFAWAAIVLVLQSDNGTLRIESHAEQDLPIQVRRGDKVVQEMTVTDDGQSIQVRSGEYTVEIAGQYDGIQIDNQQVKIERGDTHVVTITQETNDPIGPNQLSQNSRRQTKAVSEPPKISPFTKMVFEGGRVVVVSDDETFEVLEIERFPIDELIARTQRLYGQKWQKRLSEDLPEVLGNLEVEPKQSVRLKLRAIDTGDIEITEKMMTEANRRQLYIDNEHNQPEIAKRLEMSQHKRDSPTDSDLERTKSTLPLHWGGTTYGYRVTIDNDVKHEGDASASLEALNKERGMGFGTLVQAIRADRYSGKRLKYSGFLKTNDVRDAGLWMRIDSEERGTVAFDNMVSRRIQGTQDWQQVEIILDVPKDATIITFGAIMSNKGRLWADDLSLDMVDESVPATQPEMKPVKQEIQSPMGMADQPQNLDFEEGPGHTVFRGRNVRVFNQASDQFRLNRLPGNSRIRKMQDAVETYMSTLQPPSQSQPDNPQK</sequence>
<feature type="region of interest" description="Disordered" evidence="6">
    <location>
        <begin position="522"/>
        <end position="546"/>
    </location>
</feature>
<name>A0ABS8NH77_9BACT</name>
<dbReference type="PROSITE" id="PS00108">
    <property type="entry name" value="PROTEIN_KINASE_ST"/>
    <property type="match status" value="1"/>
</dbReference>
<dbReference type="PROSITE" id="PS50011">
    <property type="entry name" value="PROTEIN_KINASE_DOM"/>
    <property type="match status" value="1"/>
</dbReference>
<keyword evidence="2 5" id="KW-0547">Nucleotide-binding</keyword>
<feature type="domain" description="Protein kinase" evidence="7">
    <location>
        <begin position="125"/>
        <end position="389"/>
    </location>
</feature>
<evidence type="ECO:0000256" key="2">
    <source>
        <dbReference type="ARBA" id="ARBA00022741"/>
    </source>
</evidence>
<keyword evidence="9" id="KW-1185">Reference proteome</keyword>
<protein>
    <submittedName>
        <fullName evidence="8">Serine/threonine protein kinase</fullName>
    </submittedName>
</protein>
<dbReference type="InterPro" id="IPR000719">
    <property type="entry name" value="Prot_kinase_dom"/>
</dbReference>
<dbReference type="Pfam" id="PF00069">
    <property type="entry name" value="Pkinase"/>
    <property type="match status" value="1"/>
</dbReference>
<evidence type="ECO:0000259" key="7">
    <source>
        <dbReference type="PROSITE" id="PS50011"/>
    </source>
</evidence>
<dbReference type="PANTHER" id="PTHR43289:SF6">
    <property type="entry name" value="SERINE_THREONINE-PROTEIN KINASE NEKL-3"/>
    <property type="match status" value="1"/>
</dbReference>
<dbReference type="InterPro" id="IPR008271">
    <property type="entry name" value="Ser/Thr_kinase_AS"/>
</dbReference>
<dbReference type="GO" id="GO:0004674">
    <property type="term" value="F:protein serine/threonine kinase activity"/>
    <property type="evidence" value="ECO:0007669"/>
    <property type="project" value="UniProtKB-KW"/>
</dbReference>
<evidence type="ECO:0000256" key="4">
    <source>
        <dbReference type="ARBA" id="ARBA00022840"/>
    </source>
</evidence>
<dbReference type="EMBL" id="JAJKFW010000022">
    <property type="protein sequence ID" value="MCC9642900.1"/>
    <property type="molecule type" value="Genomic_DNA"/>
</dbReference>
<proteinExistence type="predicted"/>
<dbReference type="Gene3D" id="3.30.200.20">
    <property type="entry name" value="Phosphorylase Kinase, domain 1"/>
    <property type="match status" value="1"/>
</dbReference>
<dbReference type="PANTHER" id="PTHR43289">
    <property type="entry name" value="MITOGEN-ACTIVATED PROTEIN KINASE KINASE KINASE 20-RELATED"/>
    <property type="match status" value="1"/>
</dbReference>
<evidence type="ECO:0000256" key="1">
    <source>
        <dbReference type="ARBA" id="ARBA00022679"/>
    </source>
</evidence>
<feature type="region of interest" description="Disordered" evidence="6">
    <location>
        <begin position="57"/>
        <end position="89"/>
    </location>
</feature>
<comment type="caution">
    <text evidence="8">The sequence shown here is derived from an EMBL/GenBank/DDBJ whole genome shotgun (WGS) entry which is preliminary data.</text>
</comment>
<reference evidence="8" key="1">
    <citation type="submission" date="2021-11" db="EMBL/GenBank/DDBJ databases">
        <title>Genome sequence.</title>
        <authorList>
            <person name="Sun Q."/>
        </authorList>
    </citation>
    <scope>NUCLEOTIDE SEQUENCE</scope>
    <source>
        <strain evidence="8">JC740</strain>
    </source>
</reference>
<keyword evidence="4 5" id="KW-0067">ATP-binding</keyword>
<gene>
    <name evidence="8" type="ORF">LOC71_11485</name>
</gene>
<feature type="region of interest" description="Disordered" evidence="6">
    <location>
        <begin position="661"/>
        <end position="680"/>
    </location>
</feature>
<dbReference type="Gene3D" id="2.60.120.260">
    <property type="entry name" value="Galactose-binding domain-like"/>
    <property type="match status" value="1"/>
</dbReference>
<evidence type="ECO:0000256" key="3">
    <source>
        <dbReference type="ARBA" id="ARBA00022777"/>
    </source>
</evidence>
<dbReference type="InterPro" id="IPR017441">
    <property type="entry name" value="Protein_kinase_ATP_BS"/>
</dbReference>
<keyword evidence="1" id="KW-0808">Transferase</keyword>
<organism evidence="8 9">
    <name type="scientific">Rhodopirellula halodulae</name>
    <dbReference type="NCBI Taxonomy" id="2894198"/>
    <lineage>
        <taxon>Bacteria</taxon>
        <taxon>Pseudomonadati</taxon>
        <taxon>Planctomycetota</taxon>
        <taxon>Planctomycetia</taxon>
        <taxon>Pirellulales</taxon>
        <taxon>Pirellulaceae</taxon>
        <taxon>Rhodopirellula</taxon>
    </lineage>
</organism>
<dbReference type="SMART" id="SM00220">
    <property type="entry name" value="S_TKc"/>
    <property type="match status" value="1"/>
</dbReference>
<dbReference type="SUPFAM" id="SSF56112">
    <property type="entry name" value="Protein kinase-like (PK-like)"/>
    <property type="match status" value="1"/>
</dbReference>
<keyword evidence="8" id="KW-0723">Serine/threonine-protein kinase</keyword>
<evidence type="ECO:0000256" key="5">
    <source>
        <dbReference type="PROSITE-ProRule" id="PRU10141"/>
    </source>
</evidence>
<evidence type="ECO:0000313" key="8">
    <source>
        <dbReference type="EMBL" id="MCC9642900.1"/>
    </source>
</evidence>
<dbReference type="Gene3D" id="1.10.510.10">
    <property type="entry name" value="Transferase(Phosphotransferase) domain 1"/>
    <property type="match status" value="1"/>
</dbReference>
<evidence type="ECO:0000256" key="6">
    <source>
        <dbReference type="SAM" id="MobiDB-lite"/>
    </source>
</evidence>